<name>A0A381ZVH7_9ZZZZ</name>
<dbReference type="CDD" id="cd24098">
    <property type="entry name" value="ASKHA_NBD_TobZ_N"/>
    <property type="match status" value="1"/>
</dbReference>
<dbReference type="Pfam" id="PF16861">
    <property type="entry name" value="Carbam_trans_C"/>
    <property type="match status" value="1"/>
</dbReference>
<feature type="domain" description="Carbamoyltransferase" evidence="2">
    <location>
        <begin position="6"/>
        <end position="352"/>
    </location>
</feature>
<evidence type="ECO:0008006" key="5">
    <source>
        <dbReference type="Google" id="ProtNLM"/>
    </source>
</evidence>
<dbReference type="InterPro" id="IPR043129">
    <property type="entry name" value="ATPase_NBD"/>
</dbReference>
<dbReference type="InterPro" id="IPR003696">
    <property type="entry name" value="Carbtransf_dom"/>
</dbReference>
<sequence>MSENLKILGINYGGHDTSACIMINGKFVALCEEERYIGKKHTRNFPENAIADCLKKASISIDQVDEITLSYNPEMLKIENFDQIISPNRKNLKIGDLKKLVQLRSQSFDFENFIRQKLNFKGKITPHLHHLCHLASCYYPSGFNDALVVSHDGIGEIDCSLMATAKDGKISVFHHGNQWPNSLGLLYAAVTHYLGWKYNSDEGIVMGLAPYGDDTQLIPGGKKTFKEIFKDIVYPVGDFDYEIDRSWIAFHDVRDKWISEKFVQTFGPKRNPEGKIDEHHKHVACALQNRLEEIIIQQLKKCKEKFGLKKLCLSGGVALNCSLNGKIVENGIFDEIFVQPASGDNGTAIGACYLSAKNLKKDLKPSKWDSYYLGSSFTNDEIEQQLKNFKIKYIKDKNLAKNIAKQLANQRIIGWFQGGAEFGPRALGNRSILTAPFPKEMKDILNSKVKFRESFRPFAPAILSEFASSYFDIQQETPHMLIAANVKSDKISEIPAIVHVDNTARLQTVSSSDNLNFRKLIEAFHKETGCPVLLNTSFNVKGQPIVNSPLDAIKCFLSTEIDVLAIGDFVADKRDQSA</sequence>
<dbReference type="PANTHER" id="PTHR34847">
    <property type="entry name" value="NODULATION PROTEIN U"/>
    <property type="match status" value="1"/>
</dbReference>
<dbReference type="InterPro" id="IPR031730">
    <property type="entry name" value="Carbam_trans_C"/>
</dbReference>
<evidence type="ECO:0000256" key="1">
    <source>
        <dbReference type="ARBA" id="ARBA00006129"/>
    </source>
</evidence>
<reference evidence="4" key="1">
    <citation type="submission" date="2018-05" db="EMBL/GenBank/DDBJ databases">
        <authorList>
            <person name="Lanie J.A."/>
            <person name="Ng W.-L."/>
            <person name="Kazmierczak K.M."/>
            <person name="Andrzejewski T.M."/>
            <person name="Davidsen T.M."/>
            <person name="Wayne K.J."/>
            <person name="Tettelin H."/>
            <person name="Glass J.I."/>
            <person name="Rusch D."/>
            <person name="Podicherti R."/>
            <person name="Tsui H.-C.T."/>
            <person name="Winkler M.E."/>
        </authorList>
    </citation>
    <scope>NUCLEOTIDE SEQUENCE</scope>
</reference>
<proteinExistence type="inferred from homology"/>
<dbReference type="GO" id="GO:0003824">
    <property type="term" value="F:catalytic activity"/>
    <property type="evidence" value="ECO:0007669"/>
    <property type="project" value="InterPro"/>
</dbReference>
<dbReference type="Gene3D" id="3.30.420.40">
    <property type="match status" value="2"/>
</dbReference>
<gene>
    <name evidence="4" type="ORF">METZ01_LOCUS145706</name>
</gene>
<evidence type="ECO:0000259" key="2">
    <source>
        <dbReference type="Pfam" id="PF02543"/>
    </source>
</evidence>
<dbReference type="InterPro" id="IPR051338">
    <property type="entry name" value="NodU/CmcH_Carbamoyltrnsfr"/>
</dbReference>
<dbReference type="EMBL" id="UINC01022699">
    <property type="protein sequence ID" value="SVA92852.1"/>
    <property type="molecule type" value="Genomic_DNA"/>
</dbReference>
<evidence type="ECO:0000259" key="3">
    <source>
        <dbReference type="Pfam" id="PF16861"/>
    </source>
</evidence>
<evidence type="ECO:0000313" key="4">
    <source>
        <dbReference type="EMBL" id="SVA92852.1"/>
    </source>
</evidence>
<dbReference type="InterPro" id="IPR038152">
    <property type="entry name" value="Carbam_trans_C_sf"/>
</dbReference>
<organism evidence="4">
    <name type="scientific">marine metagenome</name>
    <dbReference type="NCBI Taxonomy" id="408172"/>
    <lineage>
        <taxon>unclassified sequences</taxon>
        <taxon>metagenomes</taxon>
        <taxon>ecological metagenomes</taxon>
    </lineage>
</organism>
<accession>A0A381ZVH7</accession>
<dbReference type="PANTHER" id="PTHR34847:SF1">
    <property type="entry name" value="NODULATION PROTEIN U"/>
    <property type="match status" value="1"/>
</dbReference>
<feature type="domain" description="Carbamoyltransferase C-terminal" evidence="3">
    <location>
        <begin position="404"/>
        <end position="573"/>
    </location>
</feature>
<protein>
    <recommendedName>
        <fullName evidence="5">Carbamoyltransferase</fullName>
    </recommendedName>
</protein>
<comment type="similarity">
    <text evidence="1">Belongs to the NodU/CmcH family.</text>
</comment>
<dbReference type="Pfam" id="PF02543">
    <property type="entry name" value="Carbam_trans_N"/>
    <property type="match status" value="1"/>
</dbReference>
<dbReference type="AlphaFoldDB" id="A0A381ZVH7"/>
<dbReference type="SUPFAM" id="SSF53067">
    <property type="entry name" value="Actin-like ATPase domain"/>
    <property type="match status" value="1"/>
</dbReference>
<dbReference type="Gene3D" id="3.90.870.20">
    <property type="entry name" value="Carbamoyltransferase, C-terminal domain"/>
    <property type="match status" value="1"/>
</dbReference>